<dbReference type="RefSeq" id="WP_155832929.1">
    <property type="nucleotide sequence ID" value="NZ_CP007145.1"/>
</dbReference>
<proteinExistence type="predicted"/>
<dbReference type="PATRIC" id="fig|1227739.3.peg.2194"/>
<keyword evidence="2" id="KW-1185">Reference proteome</keyword>
<dbReference type="HOGENOM" id="CLU_2973312_0_0_10"/>
<reference evidence="1 2" key="1">
    <citation type="submission" date="2014-01" db="EMBL/GenBank/DDBJ databases">
        <title>Complete genome sequence of ionizing-radiation resistance bacterium Hymenobacter swuensis DY53.</title>
        <authorList>
            <person name="Jung J.-H."/>
            <person name="Jeong S.-W."/>
            <person name="Joe M.-H."/>
            <person name="Cho y.-j."/>
            <person name="Kim M.-K."/>
            <person name="Lim S.-Y."/>
        </authorList>
    </citation>
    <scope>NUCLEOTIDE SEQUENCE [LARGE SCALE GENOMIC DNA]</scope>
    <source>
        <strain evidence="1 2">DY53</strain>
    </source>
</reference>
<dbReference type="AlphaFoldDB" id="W8F0M6"/>
<gene>
    <name evidence="1" type="ORF">Hsw_1977</name>
</gene>
<accession>W8F0M6</accession>
<dbReference type="EMBL" id="CP007145">
    <property type="protein sequence ID" value="AHJ97572.1"/>
    <property type="molecule type" value="Genomic_DNA"/>
</dbReference>
<protein>
    <submittedName>
        <fullName evidence="1">Uncharacterized protein</fullName>
    </submittedName>
</protein>
<dbReference type="Proteomes" id="UP000019423">
    <property type="component" value="Chromosome"/>
</dbReference>
<evidence type="ECO:0000313" key="1">
    <source>
        <dbReference type="EMBL" id="AHJ97572.1"/>
    </source>
</evidence>
<dbReference type="KEGG" id="hsw:Hsw_1977"/>
<dbReference type="STRING" id="1227739.Hsw_1977"/>
<name>W8F0M6_9BACT</name>
<organism evidence="1 2">
    <name type="scientific">Hymenobacter swuensis DY53</name>
    <dbReference type="NCBI Taxonomy" id="1227739"/>
    <lineage>
        <taxon>Bacteria</taxon>
        <taxon>Pseudomonadati</taxon>
        <taxon>Bacteroidota</taxon>
        <taxon>Cytophagia</taxon>
        <taxon>Cytophagales</taxon>
        <taxon>Hymenobacteraceae</taxon>
        <taxon>Hymenobacter</taxon>
    </lineage>
</organism>
<sequence>MKKLLFWAALLLAALWLGQHLLPPALPVPPHLAAVPVVRKPYHPPPQHPKRVTLPGKW</sequence>
<evidence type="ECO:0000313" key="2">
    <source>
        <dbReference type="Proteomes" id="UP000019423"/>
    </source>
</evidence>